<protein>
    <submittedName>
        <fullName evidence="2">Tetratricopeptide repeat protein</fullName>
    </submittedName>
</protein>
<dbReference type="InterPro" id="IPR011990">
    <property type="entry name" value="TPR-like_helical_dom_sf"/>
</dbReference>
<evidence type="ECO:0000256" key="1">
    <source>
        <dbReference type="PROSITE-ProRule" id="PRU00339"/>
    </source>
</evidence>
<sequence>MMNLNDISQEEFESIEAYLNGQLSDEDVMVFENRLKNEEGFASKVEDIKTILTGLETQVMKEQLDEFHDEMPNSQEDITTNEPKVKSLHWKRIAVAAVLIIGLGSFWLFNGNSNDRLYSNYFTPDPGLPTTMSSTDNYEFYEAMVDYKQGDYNTAGQKWKVLLEAKPKSDTLNYFIGSALMANDKINEAINHLKTVTESNDGAFKNEAYYYLGLAYLKSGNTDAAISALKKTNVPKSKDLLKKLD</sequence>
<evidence type="ECO:0000313" key="2">
    <source>
        <dbReference type="EMBL" id="MTE26684.1"/>
    </source>
</evidence>
<gene>
    <name evidence="2" type="ORF">F1003_07030</name>
</gene>
<dbReference type="InterPro" id="IPR019734">
    <property type="entry name" value="TPR_rpt"/>
</dbReference>
<organism evidence="2 3">
    <name type="scientific">Winogradskyella ouciana</name>
    <dbReference type="NCBI Taxonomy" id="2608631"/>
    <lineage>
        <taxon>Bacteria</taxon>
        <taxon>Pseudomonadati</taxon>
        <taxon>Bacteroidota</taxon>
        <taxon>Flavobacteriia</taxon>
        <taxon>Flavobacteriales</taxon>
        <taxon>Flavobacteriaceae</taxon>
        <taxon>Winogradskyella</taxon>
    </lineage>
</organism>
<evidence type="ECO:0000313" key="3">
    <source>
        <dbReference type="Proteomes" id="UP000447545"/>
    </source>
</evidence>
<dbReference type="AlphaFoldDB" id="A0A7K1GE24"/>
<name>A0A7K1GE24_9FLAO</name>
<proteinExistence type="predicted"/>
<dbReference type="PROSITE" id="PS50005">
    <property type="entry name" value="TPR"/>
    <property type="match status" value="1"/>
</dbReference>
<dbReference type="Pfam" id="PF13174">
    <property type="entry name" value="TPR_6"/>
    <property type="match status" value="1"/>
</dbReference>
<feature type="repeat" description="TPR" evidence="1">
    <location>
        <begin position="206"/>
        <end position="239"/>
    </location>
</feature>
<accession>A0A7K1GE24</accession>
<reference evidence="2 3" key="1">
    <citation type="submission" date="2019-11" db="EMBL/GenBank/DDBJ databases">
        <title>Winogradskyella ouciana sp. nov., isolated from the hadal seawater of the Mariana Trench.</title>
        <authorList>
            <person name="Liu R."/>
        </authorList>
    </citation>
    <scope>NUCLEOTIDE SEQUENCE [LARGE SCALE GENOMIC DNA]</scope>
    <source>
        <strain evidence="2 3">ZXX205</strain>
    </source>
</reference>
<comment type="caution">
    <text evidence="2">The sequence shown here is derived from an EMBL/GenBank/DDBJ whole genome shotgun (WGS) entry which is preliminary data.</text>
</comment>
<keyword evidence="3" id="KW-1185">Reference proteome</keyword>
<dbReference type="Proteomes" id="UP000447545">
    <property type="component" value="Unassembled WGS sequence"/>
</dbReference>
<dbReference type="Gene3D" id="1.25.40.10">
    <property type="entry name" value="Tetratricopeptide repeat domain"/>
    <property type="match status" value="1"/>
</dbReference>
<dbReference type="SUPFAM" id="SSF48452">
    <property type="entry name" value="TPR-like"/>
    <property type="match status" value="1"/>
</dbReference>
<dbReference type="EMBL" id="WJYA01000004">
    <property type="protein sequence ID" value="MTE26684.1"/>
    <property type="molecule type" value="Genomic_DNA"/>
</dbReference>
<keyword evidence="1" id="KW-0802">TPR repeat</keyword>